<proteinExistence type="predicted"/>
<evidence type="ECO:0000259" key="7">
    <source>
        <dbReference type="Pfam" id="PF09335"/>
    </source>
</evidence>
<reference evidence="8" key="1">
    <citation type="submission" date="2021-11" db="EMBL/GenBank/DDBJ databases">
        <authorList>
            <person name="Rodrigo-Torres L."/>
            <person name="Arahal R. D."/>
            <person name="Lucena T."/>
        </authorList>
    </citation>
    <scope>NUCLEOTIDE SEQUENCE</scope>
    <source>
        <strain evidence="8">CECT 7928</strain>
    </source>
</reference>
<evidence type="ECO:0000256" key="6">
    <source>
        <dbReference type="SAM" id="Phobius"/>
    </source>
</evidence>
<keyword evidence="5 6" id="KW-0472">Membrane</keyword>
<keyword evidence="4 6" id="KW-1133">Transmembrane helix</keyword>
<feature type="transmembrane region" description="Helical" evidence="6">
    <location>
        <begin position="133"/>
        <end position="155"/>
    </location>
</feature>
<sequence>MSLVNQVHEYLTATPHSWYLLAVGIILLSYLLEDLAIITAATLAAQGVMSMPIALISIFIGIASGDLALYYLGKLCRHFRGLRYKTLTNRYFRVLRRKFRQNAFLNIFIIRFVPGLRSIGFTLSGFFSIPLATFSLAVIFATSLWTLLVFSTIYYLGMTAWAQSSQYHWMIIPLALVVLFVVNRVVNKSFTRGYS</sequence>
<feature type="transmembrane region" description="Helical" evidence="6">
    <location>
        <begin position="18"/>
        <end position="45"/>
    </location>
</feature>
<evidence type="ECO:0000256" key="2">
    <source>
        <dbReference type="ARBA" id="ARBA00022475"/>
    </source>
</evidence>
<comment type="subcellular location">
    <subcellularLocation>
        <location evidence="1">Cell membrane</location>
        <topology evidence="1">Multi-pass membrane protein</topology>
    </subcellularLocation>
</comment>
<evidence type="ECO:0000256" key="5">
    <source>
        <dbReference type="ARBA" id="ARBA00023136"/>
    </source>
</evidence>
<dbReference type="PANTHER" id="PTHR42709">
    <property type="entry name" value="ALKALINE PHOSPHATASE LIKE PROTEIN"/>
    <property type="match status" value="1"/>
</dbReference>
<feature type="transmembrane region" description="Helical" evidence="6">
    <location>
        <begin position="103"/>
        <end position="127"/>
    </location>
</feature>
<dbReference type="RefSeq" id="WP_237361973.1">
    <property type="nucleotide sequence ID" value="NZ_CAKLDM010000002.1"/>
</dbReference>
<evidence type="ECO:0000256" key="4">
    <source>
        <dbReference type="ARBA" id="ARBA00022989"/>
    </source>
</evidence>
<name>A0ABM9A593_9VIBR</name>
<evidence type="ECO:0000313" key="8">
    <source>
        <dbReference type="EMBL" id="CAH0539927.1"/>
    </source>
</evidence>
<evidence type="ECO:0000256" key="1">
    <source>
        <dbReference type="ARBA" id="ARBA00004651"/>
    </source>
</evidence>
<evidence type="ECO:0000256" key="3">
    <source>
        <dbReference type="ARBA" id="ARBA00022692"/>
    </source>
</evidence>
<dbReference type="Pfam" id="PF09335">
    <property type="entry name" value="VTT_dom"/>
    <property type="match status" value="1"/>
</dbReference>
<dbReference type="PANTHER" id="PTHR42709:SF6">
    <property type="entry name" value="UNDECAPRENYL PHOSPHATE TRANSPORTER A"/>
    <property type="match status" value="1"/>
</dbReference>
<dbReference type="InterPro" id="IPR051311">
    <property type="entry name" value="DedA_domain"/>
</dbReference>
<keyword evidence="3 6" id="KW-0812">Transmembrane</keyword>
<accession>A0ABM9A593</accession>
<feature type="domain" description="VTT" evidence="7">
    <location>
        <begin position="41"/>
        <end position="153"/>
    </location>
</feature>
<evidence type="ECO:0000313" key="9">
    <source>
        <dbReference type="Proteomes" id="UP000838748"/>
    </source>
</evidence>
<comment type="caution">
    <text evidence="8">The sequence shown here is derived from an EMBL/GenBank/DDBJ whole genome shotgun (WGS) entry which is preliminary data.</text>
</comment>
<dbReference type="EMBL" id="CAKLDM010000002">
    <property type="protein sequence ID" value="CAH0539927.1"/>
    <property type="molecule type" value="Genomic_DNA"/>
</dbReference>
<organism evidence="8 9">
    <name type="scientific">Vibrio marisflavi CECT 7928</name>
    <dbReference type="NCBI Taxonomy" id="634439"/>
    <lineage>
        <taxon>Bacteria</taxon>
        <taxon>Pseudomonadati</taxon>
        <taxon>Pseudomonadota</taxon>
        <taxon>Gammaproteobacteria</taxon>
        <taxon>Vibrionales</taxon>
        <taxon>Vibrionaceae</taxon>
        <taxon>Vibrio</taxon>
    </lineage>
</organism>
<keyword evidence="9" id="KW-1185">Reference proteome</keyword>
<dbReference type="InterPro" id="IPR032816">
    <property type="entry name" value="VTT_dom"/>
</dbReference>
<dbReference type="Proteomes" id="UP000838748">
    <property type="component" value="Unassembled WGS sequence"/>
</dbReference>
<protein>
    <recommendedName>
        <fullName evidence="7">VTT domain-containing protein</fullName>
    </recommendedName>
</protein>
<keyword evidence="2" id="KW-1003">Cell membrane</keyword>
<feature type="transmembrane region" description="Helical" evidence="6">
    <location>
        <begin position="167"/>
        <end position="186"/>
    </location>
</feature>
<gene>
    <name evidence="8" type="ORF">VMF7928_02528</name>
</gene>
<feature type="transmembrane region" description="Helical" evidence="6">
    <location>
        <begin position="51"/>
        <end position="73"/>
    </location>
</feature>